<accession>A0ABT1SMJ1</accession>
<dbReference type="PROSITE" id="PS50126">
    <property type="entry name" value="S1"/>
    <property type="match status" value="1"/>
</dbReference>
<dbReference type="InterPro" id="IPR050437">
    <property type="entry name" value="Ribos_protein_bS1-like"/>
</dbReference>
<organism evidence="2 3">
    <name type="scientific">Massilicoli timonensis</name>
    <dbReference type="NCBI Taxonomy" id="2015901"/>
    <lineage>
        <taxon>Bacteria</taxon>
        <taxon>Bacillati</taxon>
        <taxon>Bacillota</taxon>
        <taxon>Erysipelotrichia</taxon>
        <taxon>Erysipelotrichales</taxon>
        <taxon>Erysipelotrichaceae</taxon>
        <taxon>Massilicoli</taxon>
    </lineage>
</organism>
<evidence type="ECO:0000313" key="3">
    <source>
        <dbReference type="Proteomes" id="UP001524435"/>
    </source>
</evidence>
<gene>
    <name evidence="2" type="ORF">NE663_09225</name>
</gene>
<dbReference type="Gene3D" id="2.40.50.140">
    <property type="entry name" value="Nucleic acid-binding proteins"/>
    <property type="match status" value="1"/>
</dbReference>
<dbReference type="EMBL" id="JANGCH010000015">
    <property type="protein sequence ID" value="MCQ5122435.1"/>
    <property type="molecule type" value="Genomic_DNA"/>
</dbReference>
<dbReference type="NCBIfam" id="NF040579">
    <property type="entry name" value="S1_dom_CvfD"/>
    <property type="match status" value="1"/>
</dbReference>
<reference evidence="2 3" key="1">
    <citation type="submission" date="2022-06" db="EMBL/GenBank/DDBJ databases">
        <title>Isolation of gut microbiota from human fecal samples.</title>
        <authorList>
            <person name="Pamer E.G."/>
            <person name="Barat B."/>
            <person name="Waligurski E."/>
            <person name="Medina S."/>
            <person name="Paddock L."/>
            <person name="Mostad J."/>
        </authorList>
    </citation>
    <scope>NUCLEOTIDE SEQUENCE [LARGE SCALE GENOMIC DNA]</scope>
    <source>
        <strain evidence="2 3">DFI.6.1</strain>
    </source>
</reference>
<dbReference type="SUPFAM" id="SSF50249">
    <property type="entry name" value="Nucleic acid-binding proteins"/>
    <property type="match status" value="1"/>
</dbReference>
<dbReference type="PANTHER" id="PTHR10724">
    <property type="entry name" value="30S RIBOSOMAL PROTEIN S1"/>
    <property type="match status" value="1"/>
</dbReference>
<evidence type="ECO:0000313" key="2">
    <source>
        <dbReference type="EMBL" id="MCQ5122435.1"/>
    </source>
</evidence>
<dbReference type="InterPro" id="IPR003029">
    <property type="entry name" value="S1_domain"/>
</dbReference>
<dbReference type="Pfam" id="PF00575">
    <property type="entry name" value="S1"/>
    <property type="match status" value="1"/>
</dbReference>
<protein>
    <submittedName>
        <fullName evidence="2">CvfD/Ygs/GSP13 family RNA-binding post-transcriptional regulator</fullName>
    </submittedName>
</protein>
<dbReference type="Proteomes" id="UP001524435">
    <property type="component" value="Unassembled WGS sequence"/>
</dbReference>
<dbReference type="SMART" id="SM00316">
    <property type="entry name" value="S1"/>
    <property type="match status" value="1"/>
</dbReference>
<comment type="caution">
    <text evidence="2">The sequence shown here is derived from an EMBL/GenBank/DDBJ whole genome shotgun (WGS) entry which is preliminary data.</text>
</comment>
<keyword evidence="3" id="KW-1185">Reference proteome</keyword>
<feature type="domain" description="S1 motif" evidence="1">
    <location>
        <begin position="8"/>
        <end position="76"/>
    </location>
</feature>
<name>A0ABT1SMJ1_9FIRM</name>
<dbReference type="RefSeq" id="WP_256198238.1">
    <property type="nucleotide sequence ID" value="NZ_CALVCM010000012.1"/>
</dbReference>
<dbReference type="InterPro" id="IPR012340">
    <property type="entry name" value="NA-bd_OB-fold"/>
</dbReference>
<proteinExistence type="predicted"/>
<evidence type="ECO:0000259" key="1">
    <source>
        <dbReference type="PROSITE" id="PS50126"/>
    </source>
</evidence>
<sequence>MKLLYPIGSVVEGIVTGIKPYGAFVSIDDTHTGLIHISEISGGYVDDVSKFVHLHERVRVKVLDIDEDQHLRLSLKALHRKNKRVKSARAYRLPKSEKGFSTLAAHLDAWIEAALQD</sequence>